<dbReference type="RefSeq" id="XP_015182055.1">
    <property type="nucleotide sequence ID" value="XM_015326569.1"/>
</dbReference>
<dbReference type="InterPro" id="IPR013604">
    <property type="entry name" value="7TM_chemorcpt"/>
</dbReference>
<accession>A0ABM1IPB8</accession>
<evidence type="ECO:0000256" key="7">
    <source>
        <dbReference type="ARBA" id="ARBA00023224"/>
    </source>
</evidence>
<name>A0ABM1IPB8_POLDO</name>
<evidence type="ECO:0000313" key="9">
    <source>
        <dbReference type="RefSeq" id="XP_015182055.1"/>
    </source>
</evidence>
<evidence type="ECO:0000256" key="2">
    <source>
        <dbReference type="ARBA" id="ARBA00022475"/>
    </source>
</evidence>
<gene>
    <name evidence="9" type="primary">LOC107069333</name>
</gene>
<comment type="subcellular location">
    <subcellularLocation>
        <location evidence="1">Cell membrane</location>
        <topology evidence="1">Multi-pass membrane protein</topology>
    </subcellularLocation>
</comment>
<reference evidence="9" key="1">
    <citation type="submission" date="2025-08" db="UniProtKB">
        <authorList>
            <consortium name="RefSeq"/>
        </authorList>
    </citation>
    <scope>IDENTIFICATION</scope>
    <source>
        <tissue evidence="9">Whole body</tissue>
    </source>
</reference>
<evidence type="ECO:0000256" key="6">
    <source>
        <dbReference type="ARBA" id="ARBA00023170"/>
    </source>
</evidence>
<keyword evidence="4" id="KW-1133">Transmembrane helix</keyword>
<dbReference type="Pfam" id="PF08395">
    <property type="entry name" value="7tm_7"/>
    <property type="match status" value="1"/>
</dbReference>
<dbReference type="Proteomes" id="UP000694924">
    <property type="component" value="Unplaced"/>
</dbReference>
<keyword evidence="2" id="KW-1003">Cell membrane</keyword>
<dbReference type="PANTHER" id="PTHR21143">
    <property type="entry name" value="INVERTEBRATE GUSTATORY RECEPTOR"/>
    <property type="match status" value="1"/>
</dbReference>
<evidence type="ECO:0000256" key="3">
    <source>
        <dbReference type="ARBA" id="ARBA00022692"/>
    </source>
</evidence>
<evidence type="ECO:0000313" key="8">
    <source>
        <dbReference type="Proteomes" id="UP000694924"/>
    </source>
</evidence>
<evidence type="ECO:0000256" key="5">
    <source>
        <dbReference type="ARBA" id="ARBA00023136"/>
    </source>
</evidence>
<organism evidence="8 9">
    <name type="scientific">Polistes dominula</name>
    <name type="common">European paper wasp</name>
    <name type="synonym">Vespa dominula</name>
    <dbReference type="NCBI Taxonomy" id="743375"/>
    <lineage>
        <taxon>Eukaryota</taxon>
        <taxon>Metazoa</taxon>
        <taxon>Ecdysozoa</taxon>
        <taxon>Arthropoda</taxon>
        <taxon>Hexapoda</taxon>
        <taxon>Insecta</taxon>
        <taxon>Pterygota</taxon>
        <taxon>Neoptera</taxon>
        <taxon>Endopterygota</taxon>
        <taxon>Hymenoptera</taxon>
        <taxon>Apocrita</taxon>
        <taxon>Aculeata</taxon>
        <taxon>Vespoidea</taxon>
        <taxon>Vespidae</taxon>
        <taxon>Polistinae</taxon>
        <taxon>Polistini</taxon>
        <taxon>Polistes</taxon>
    </lineage>
</organism>
<proteinExistence type="predicted"/>
<keyword evidence="8" id="KW-1185">Reference proteome</keyword>
<protein>
    <submittedName>
        <fullName evidence="9">Gustatory receptor 28b</fullName>
    </submittedName>
</protein>
<dbReference type="PANTHER" id="PTHR21143:SF133">
    <property type="entry name" value="GUSTATORY AND PHEROMONE RECEPTOR 32A-RELATED"/>
    <property type="match status" value="1"/>
</dbReference>
<keyword evidence="3" id="KW-0812">Transmembrane</keyword>
<keyword evidence="7" id="KW-0807">Transducer</keyword>
<keyword evidence="5" id="KW-0472">Membrane</keyword>
<evidence type="ECO:0000256" key="1">
    <source>
        <dbReference type="ARBA" id="ARBA00004651"/>
    </source>
</evidence>
<sequence length="89" mass="10117">MNIGDALCELYEPSTSTEFRAEIRDFTLQLLQNPLSFTSCGLFYLNHTLIRNVITTVTTYLVILIQVGNESPQDLIEDVELSTSEFEKI</sequence>
<keyword evidence="6 9" id="KW-0675">Receptor</keyword>
<dbReference type="GeneID" id="107069333"/>
<evidence type="ECO:0000256" key="4">
    <source>
        <dbReference type="ARBA" id="ARBA00022989"/>
    </source>
</evidence>